<protein>
    <submittedName>
        <fullName evidence="1">Uncharacterized protein</fullName>
    </submittedName>
</protein>
<dbReference type="EMBL" id="JPRD01000079">
    <property type="protein sequence ID" value="KIF45846.1"/>
    <property type="molecule type" value="Genomic_DNA"/>
</dbReference>
<dbReference type="AlphaFoldDB" id="A0A0C1YZB9"/>
<evidence type="ECO:0000313" key="1">
    <source>
        <dbReference type="EMBL" id="KIF45846.1"/>
    </source>
</evidence>
<organism evidence="1 2">
    <name type="scientific">Vibrio owensii CAIM 1854 = LMG 25443</name>
    <dbReference type="NCBI Taxonomy" id="1229493"/>
    <lineage>
        <taxon>Bacteria</taxon>
        <taxon>Pseudomonadati</taxon>
        <taxon>Pseudomonadota</taxon>
        <taxon>Gammaproteobacteria</taxon>
        <taxon>Vibrionales</taxon>
        <taxon>Vibrionaceae</taxon>
        <taxon>Vibrio</taxon>
    </lineage>
</organism>
<name>A0A0C1YZB9_9VIBR</name>
<reference evidence="1 2" key="1">
    <citation type="submission" date="2014-07" db="EMBL/GenBank/DDBJ databases">
        <title>Unique and conserved regions in Vibrio harveyi and related species in comparison with the shrimp pathogen Vibrio harveyi CAIM 1792.</title>
        <authorList>
            <person name="Espinoza-Valles I."/>
            <person name="Vora G."/>
            <person name="Leekitcharoenphon P."/>
            <person name="Ussery D."/>
            <person name="Hoj L."/>
            <person name="Gomez-Gil B."/>
        </authorList>
    </citation>
    <scope>NUCLEOTIDE SEQUENCE [LARGE SCALE GENOMIC DNA]</scope>
    <source>
        <strain evidence="2">CAIM 1854 / LMG 25443</strain>
    </source>
</reference>
<evidence type="ECO:0000313" key="2">
    <source>
        <dbReference type="Proteomes" id="UP000031586"/>
    </source>
</evidence>
<accession>A0A0C1YZB9</accession>
<proteinExistence type="predicted"/>
<dbReference type="Proteomes" id="UP000031586">
    <property type="component" value="Unassembled WGS sequence"/>
</dbReference>
<gene>
    <name evidence="1" type="ORF">H735_29235</name>
</gene>
<comment type="caution">
    <text evidence="1">The sequence shown here is derived from an EMBL/GenBank/DDBJ whole genome shotgun (WGS) entry which is preliminary data.</text>
</comment>
<sequence length="590" mass="67295">MINYLSLSKNAQFYILKKPLTKESIIDTFKDVSKERVGNYLKDSRKIKDSYKTILGNEVLYSSIAYKIEAEPSFLSGTNIKEKKYAYLLLIECDDVLVIFKKYIDSLDKYFSSFIEEFDYEIFCHFHGNKKPEYERVTMKSMSISNAVIRARSLEAKSLNGIISSNSSSRSIPSNFRMKVGEDSYTLTPSTSRVSHRDKKSEFEGLIDWVVEIKNEIKATTRESEFFSNFASPICLKDIMDLGHQVVAILIDLSEIENKFSEGTVKLLKAGNKSLTTKEINNLFNKIKSPILVCGGFIKFKGQILTGKITYSKNLITIRNSILDNITIIEDGVGHYTLGKYINREKPFSAVFDSPEYSYYSKSCFQDKKLINNIPSILKVFDDSYDFNGIKSEKEKPHASSLDRFPPTSLFRKVEDQYCKNQSVIICDDMNDEWADHIVIDTKSVIPSISFIHSKFVKHEAYGASAFHDVVAQALKNIGRTQTETLLYKSKYDSKWSKHYEGTNIPRVIGANSWTQISDALESVNQNPNAIKKIILATPFLSKKKLEKELNKLALGQKCKPHYIQLIWLINTFISSCKDFGVQAHILCKP</sequence>
<dbReference type="PATRIC" id="fig|1229493.5.peg.5924"/>
<dbReference type="RefSeq" id="WP_020197211.1">
    <property type="nucleotide sequence ID" value="NZ_BAOH01000109.1"/>
</dbReference>